<dbReference type="STRING" id="765440.A0A0C3GG66"/>
<dbReference type="AlphaFoldDB" id="A0A0C3GG66"/>
<dbReference type="PANTHER" id="PTHR33365:SF11">
    <property type="entry name" value="TAT PATHWAY SIGNAL SEQUENCE"/>
    <property type="match status" value="1"/>
</dbReference>
<dbReference type="HOGENOM" id="CLU_042941_8_2_1"/>
<sequence length="211" mass="24083">MLKYLKHWFSDKSRTFVLASLAVSLLFNVLTMRRVARSGLVDDSQYSYIGDDHPTELPLRLDNVAMTFENTEHYKTTGPITWLEWQSLNHFPKSFGFVHLGPNARHFTVSMFHQLHCLNMLRVAFINGPDAHTGHCLNFLRQAVLCASDITLDPLIVNPDGTMTSTDGVGATHMSRDWMQVWAYVAENQEGPNWQTRNKTMEGDRGHIYGK</sequence>
<proteinExistence type="inferred from homology"/>
<comment type="similarity">
    <text evidence="3">Belongs to the ustYa family.</text>
</comment>
<reference evidence="5" key="2">
    <citation type="submission" date="2015-01" db="EMBL/GenBank/DDBJ databases">
        <title>Evolutionary Origins and Diversification of the Mycorrhizal Mutualists.</title>
        <authorList>
            <consortium name="DOE Joint Genome Institute"/>
            <consortium name="Mycorrhizal Genomics Consortium"/>
            <person name="Kohler A."/>
            <person name="Kuo A."/>
            <person name="Nagy L.G."/>
            <person name="Floudas D."/>
            <person name="Copeland A."/>
            <person name="Barry K.W."/>
            <person name="Cichocki N."/>
            <person name="Veneault-Fourrey C."/>
            <person name="LaButti K."/>
            <person name="Lindquist E.A."/>
            <person name="Lipzen A."/>
            <person name="Lundell T."/>
            <person name="Morin E."/>
            <person name="Murat C."/>
            <person name="Riley R."/>
            <person name="Ohm R."/>
            <person name="Sun H."/>
            <person name="Tunlid A."/>
            <person name="Henrissat B."/>
            <person name="Grigoriev I.V."/>
            <person name="Hibbett D.S."/>
            <person name="Martin F."/>
        </authorList>
    </citation>
    <scope>NUCLEOTIDE SEQUENCE [LARGE SCALE GENOMIC DNA]</scope>
    <source>
        <strain evidence="5">F 1598</strain>
    </source>
</reference>
<dbReference type="InterPro" id="IPR021765">
    <property type="entry name" value="UstYa-like"/>
</dbReference>
<protein>
    <recommendedName>
        <fullName evidence="6">Oxidase ustYa</fullName>
    </recommendedName>
</protein>
<dbReference type="EMBL" id="KN832974">
    <property type="protein sequence ID" value="KIM89626.1"/>
    <property type="molecule type" value="Genomic_DNA"/>
</dbReference>
<dbReference type="GO" id="GO:0016491">
    <property type="term" value="F:oxidoreductase activity"/>
    <property type="evidence" value="ECO:0007669"/>
    <property type="project" value="UniProtKB-KW"/>
</dbReference>
<gene>
    <name evidence="4" type="ORF">PILCRDRAFT_812453</name>
</gene>
<organism evidence="4 5">
    <name type="scientific">Piloderma croceum (strain F 1598)</name>
    <dbReference type="NCBI Taxonomy" id="765440"/>
    <lineage>
        <taxon>Eukaryota</taxon>
        <taxon>Fungi</taxon>
        <taxon>Dikarya</taxon>
        <taxon>Basidiomycota</taxon>
        <taxon>Agaricomycotina</taxon>
        <taxon>Agaricomycetes</taxon>
        <taxon>Agaricomycetidae</taxon>
        <taxon>Atheliales</taxon>
        <taxon>Atheliaceae</taxon>
        <taxon>Piloderma</taxon>
    </lineage>
</organism>
<evidence type="ECO:0000256" key="1">
    <source>
        <dbReference type="ARBA" id="ARBA00004685"/>
    </source>
</evidence>
<evidence type="ECO:0000256" key="3">
    <source>
        <dbReference type="ARBA" id="ARBA00035112"/>
    </source>
</evidence>
<evidence type="ECO:0000313" key="4">
    <source>
        <dbReference type="EMBL" id="KIM89626.1"/>
    </source>
</evidence>
<accession>A0A0C3GG66</accession>
<dbReference type="PANTHER" id="PTHR33365">
    <property type="entry name" value="YALI0B05434P"/>
    <property type="match status" value="1"/>
</dbReference>
<dbReference type="InParanoid" id="A0A0C3GG66"/>
<reference evidence="4 5" key="1">
    <citation type="submission" date="2014-04" db="EMBL/GenBank/DDBJ databases">
        <authorList>
            <consortium name="DOE Joint Genome Institute"/>
            <person name="Kuo A."/>
            <person name="Tarkka M."/>
            <person name="Buscot F."/>
            <person name="Kohler A."/>
            <person name="Nagy L.G."/>
            <person name="Floudas D."/>
            <person name="Copeland A."/>
            <person name="Barry K.W."/>
            <person name="Cichocki N."/>
            <person name="Veneault-Fourrey C."/>
            <person name="LaButti K."/>
            <person name="Lindquist E.A."/>
            <person name="Lipzen A."/>
            <person name="Lundell T."/>
            <person name="Morin E."/>
            <person name="Murat C."/>
            <person name="Sun H."/>
            <person name="Tunlid A."/>
            <person name="Henrissat B."/>
            <person name="Grigoriev I.V."/>
            <person name="Hibbett D.S."/>
            <person name="Martin F."/>
            <person name="Nordberg H.P."/>
            <person name="Cantor M.N."/>
            <person name="Hua S.X."/>
        </authorList>
    </citation>
    <scope>NUCLEOTIDE SEQUENCE [LARGE SCALE GENOMIC DNA]</scope>
    <source>
        <strain evidence="4 5">F 1598</strain>
    </source>
</reference>
<evidence type="ECO:0000256" key="2">
    <source>
        <dbReference type="ARBA" id="ARBA00023002"/>
    </source>
</evidence>
<keyword evidence="5" id="KW-1185">Reference proteome</keyword>
<comment type="pathway">
    <text evidence="1">Mycotoxin biosynthesis.</text>
</comment>
<dbReference type="Pfam" id="PF11807">
    <property type="entry name" value="UstYa"/>
    <property type="match status" value="1"/>
</dbReference>
<keyword evidence="2" id="KW-0560">Oxidoreductase</keyword>
<name>A0A0C3GG66_PILCF</name>
<dbReference type="GO" id="GO:0043386">
    <property type="term" value="P:mycotoxin biosynthetic process"/>
    <property type="evidence" value="ECO:0007669"/>
    <property type="project" value="InterPro"/>
</dbReference>
<evidence type="ECO:0000313" key="5">
    <source>
        <dbReference type="Proteomes" id="UP000054166"/>
    </source>
</evidence>
<dbReference type="OrthoDB" id="3687641at2759"/>
<evidence type="ECO:0008006" key="6">
    <source>
        <dbReference type="Google" id="ProtNLM"/>
    </source>
</evidence>
<dbReference type="Proteomes" id="UP000054166">
    <property type="component" value="Unassembled WGS sequence"/>
</dbReference>